<feature type="transmembrane region" description="Helical" evidence="1">
    <location>
        <begin position="35"/>
        <end position="52"/>
    </location>
</feature>
<accession>A0A2H0BSA7</accession>
<protein>
    <recommendedName>
        <fullName evidence="4">DUF5673 domain-containing protein</fullName>
    </recommendedName>
</protein>
<dbReference type="Proteomes" id="UP000231581">
    <property type="component" value="Unassembled WGS sequence"/>
</dbReference>
<dbReference type="AlphaFoldDB" id="A0A2H0BSA7"/>
<keyword evidence="1" id="KW-1133">Transmembrane helix</keyword>
<name>A0A2H0BSA7_9BACT</name>
<evidence type="ECO:0000313" key="3">
    <source>
        <dbReference type="Proteomes" id="UP000231581"/>
    </source>
</evidence>
<evidence type="ECO:0008006" key="4">
    <source>
        <dbReference type="Google" id="ProtNLM"/>
    </source>
</evidence>
<dbReference type="EMBL" id="PCSZ01000050">
    <property type="protein sequence ID" value="PIP60566.1"/>
    <property type="molecule type" value="Genomic_DNA"/>
</dbReference>
<proteinExistence type="predicted"/>
<keyword evidence="1" id="KW-0472">Membrane</keyword>
<feature type="transmembrane region" description="Helical" evidence="1">
    <location>
        <begin position="58"/>
        <end position="74"/>
    </location>
</feature>
<comment type="caution">
    <text evidence="2">The sequence shown here is derived from an EMBL/GenBank/DDBJ whole genome shotgun (WGS) entry which is preliminary data.</text>
</comment>
<organism evidence="2 3">
    <name type="scientific">Candidatus Uhrbacteria bacterium CG22_combo_CG10-13_8_21_14_all_47_17</name>
    <dbReference type="NCBI Taxonomy" id="1975041"/>
    <lineage>
        <taxon>Bacteria</taxon>
        <taxon>Candidatus Uhriibacteriota</taxon>
    </lineage>
</organism>
<reference evidence="2 3" key="1">
    <citation type="submission" date="2017-09" db="EMBL/GenBank/DDBJ databases">
        <title>Depth-based differentiation of microbial function through sediment-hosted aquifers and enrichment of novel symbionts in the deep terrestrial subsurface.</title>
        <authorList>
            <person name="Probst A.J."/>
            <person name="Ladd B."/>
            <person name="Jarett J.K."/>
            <person name="Geller-Mcgrath D.E."/>
            <person name="Sieber C.M."/>
            <person name="Emerson J.B."/>
            <person name="Anantharaman K."/>
            <person name="Thomas B.C."/>
            <person name="Malmstrom R."/>
            <person name="Stieglmeier M."/>
            <person name="Klingl A."/>
            <person name="Woyke T."/>
            <person name="Ryan C.M."/>
            <person name="Banfield J.F."/>
        </authorList>
    </citation>
    <scope>NUCLEOTIDE SEQUENCE [LARGE SCALE GENOMIC DNA]</scope>
    <source>
        <strain evidence="2">CG22_combo_CG10-13_8_21_14_all_47_17</strain>
    </source>
</reference>
<evidence type="ECO:0000256" key="1">
    <source>
        <dbReference type="SAM" id="Phobius"/>
    </source>
</evidence>
<evidence type="ECO:0000313" key="2">
    <source>
        <dbReference type="EMBL" id="PIP60566.1"/>
    </source>
</evidence>
<sequence length="169" mass="19470">MQTFSPDVREAIIQSQDAFVWEAPNFERRFRGSQWYFMMAVVAVFLIAYAVWTANFLFAFIILLSAILLLLVGNQEPRSVLVQIGENGIVYNGKLHLYQDIQNFAIAYEPPLAKVLYLELRSALAPRLTIQLEDEDPLPLRAFLREYIAEDLDLQGEHFSDTMARLLKL</sequence>
<gene>
    <name evidence="2" type="ORF">COX00_02445</name>
</gene>
<keyword evidence="1" id="KW-0812">Transmembrane</keyword>